<evidence type="ECO:0000256" key="1">
    <source>
        <dbReference type="SAM" id="MobiDB-lite"/>
    </source>
</evidence>
<feature type="compositionally biased region" description="Low complexity" evidence="1">
    <location>
        <begin position="729"/>
        <end position="766"/>
    </location>
</feature>
<feature type="region of interest" description="Disordered" evidence="1">
    <location>
        <begin position="527"/>
        <end position="551"/>
    </location>
</feature>
<keyword evidence="2" id="KW-0732">Signal</keyword>
<feature type="compositionally biased region" description="Basic and acidic residues" evidence="1">
    <location>
        <begin position="803"/>
        <end position="859"/>
    </location>
</feature>
<gene>
    <name evidence="3" type="ORF">PCOR1329_LOCUS20163</name>
</gene>
<reference evidence="3" key="1">
    <citation type="submission" date="2023-10" db="EMBL/GenBank/DDBJ databases">
        <authorList>
            <person name="Chen Y."/>
            <person name="Shah S."/>
            <person name="Dougan E. K."/>
            <person name="Thang M."/>
            <person name="Chan C."/>
        </authorList>
    </citation>
    <scope>NUCLEOTIDE SEQUENCE [LARGE SCALE GENOMIC DNA]</scope>
</reference>
<feature type="chain" id="PRO_5046647991" description="Feruloyl esterase" evidence="2">
    <location>
        <begin position="35"/>
        <end position="977"/>
    </location>
</feature>
<feature type="signal peptide" evidence="2">
    <location>
        <begin position="1"/>
        <end position="34"/>
    </location>
</feature>
<accession>A0ABN9RGK3</accession>
<dbReference type="Proteomes" id="UP001189429">
    <property type="component" value="Unassembled WGS sequence"/>
</dbReference>
<dbReference type="Gene3D" id="3.40.50.1820">
    <property type="entry name" value="alpha/beta hydrolase"/>
    <property type="match status" value="1"/>
</dbReference>
<dbReference type="EMBL" id="CAUYUJ010006513">
    <property type="protein sequence ID" value="CAK0817601.1"/>
    <property type="molecule type" value="Genomic_DNA"/>
</dbReference>
<keyword evidence="4" id="KW-1185">Reference proteome</keyword>
<feature type="compositionally biased region" description="Low complexity" evidence="1">
    <location>
        <begin position="527"/>
        <end position="541"/>
    </location>
</feature>
<proteinExistence type="predicted"/>
<sequence>MCRHLAIAPGRILVAVAAGLLSAITHLGWPAADAETPVYHADVAMMRLPPHTETNASVSRAARGSGGGDDAPRGRSPAAAFVGRTQGTSYARYDYSDPVRGDWWVLCSAQCPGTRCGLLIALHGIYSNPGDQTWLMLGSDVEQSFADEGNRPFCMAFLKSEHAPWDYSACNNDVDHVIDVIDHCEQHPQMNVDPMRIALHGFSSGGIFSLWNTNAFTKLGSRVKSFVIYGSNNIPEECNFMQGHLLMVHGDQDNIVRWGSRPEMQTCGTRKILTRVAAIRGYAVAPEESFCAESCDQHYRCFAVRDRVAAQTWAGVTEYYGQCDSSGQFLVSDCSDSAIVPPLCHECYPESPCSSAFAEAVTGATTGSLNLVESSSGATPPEEYETQTFRWGPEGHTVGCEGVLEHWRIRDWNHDYPNRRIGGAYTYFWQKMREWLWDNSGYFPSGCSLEDRYKPSRANSCVEGTTASHCAEQKDVDWCGRFVWQAQGVNISCGAINIAAYGSCEWAQYAPGGQDCCSNTIMPTMASATTSPTTSPASPLQTPSPTPSPTPSAPALCALPDVLNPSALAGHTCLVDGVSNGLDSNWGGASTQCSSDGGSWVEYSCQSASDYYAALPADHEHLTSFQDAWVPKCCGAPSPTPSTTKLCALPDVLSPQAVAGYSCLVDGVSNDLDSNWGATGTQCSSAGGSWTAYSCQTVSDYYAALPADYEHLASFQNAWEPKCCAANPTASPTVTPTATQTASPTGTPTANPTANPTLTPMANPTASPTVTPTANPPDGQSDGHTDGQPDGHSDVLSNGQPDCHSDGLPDSRPDGQSDGHTDGQPDGHSDGLPDGQPDGHPDEHADGQPDGHSDGHTDGQPDGQSDGNADGQPDGHSDGHPDTSLWRVQITAFFITRVPPRLSAFSHWLANTDDADVTTHFDVGEEDIDGAEDVLASRATSSGSRCARRIFPFSLPASSPGLLITLAASLRGVAPCR</sequence>
<comment type="caution">
    <text evidence="3">The sequence shown here is derived from an EMBL/GenBank/DDBJ whole genome shotgun (WGS) entry which is preliminary data.</text>
</comment>
<dbReference type="SUPFAM" id="SSF53474">
    <property type="entry name" value="alpha/beta-Hydrolases"/>
    <property type="match status" value="1"/>
</dbReference>
<feature type="compositionally biased region" description="Basic and acidic residues" evidence="1">
    <location>
        <begin position="781"/>
        <end position="793"/>
    </location>
</feature>
<protein>
    <recommendedName>
        <fullName evidence="5">Feruloyl esterase</fullName>
    </recommendedName>
</protein>
<organism evidence="3 4">
    <name type="scientific">Prorocentrum cordatum</name>
    <dbReference type="NCBI Taxonomy" id="2364126"/>
    <lineage>
        <taxon>Eukaryota</taxon>
        <taxon>Sar</taxon>
        <taxon>Alveolata</taxon>
        <taxon>Dinophyceae</taxon>
        <taxon>Prorocentrales</taxon>
        <taxon>Prorocentraceae</taxon>
        <taxon>Prorocentrum</taxon>
    </lineage>
</organism>
<evidence type="ECO:0000313" key="4">
    <source>
        <dbReference type="Proteomes" id="UP001189429"/>
    </source>
</evidence>
<evidence type="ECO:0000256" key="2">
    <source>
        <dbReference type="SAM" id="SignalP"/>
    </source>
</evidence>
<evidence type="ECO:0000313" key="3">
    <source>
        <dbReference type="EMBL" id="CAK0817601.1"/>
    </source>
</evidence>
<feature type="compositionally biased region" description="Pro residues" evidence="1">
    <location>
        <begin position="542"/>
        <end position="551"/>
    </location>
</feature>
<feature type="region of interest" description="Disordered" evidence="1">
    <location>
        <begin position="729"/>
        <end position="883"/>
    </location>
</feature>
<evidence type="ECO:0008006" key="5">
    <source>
        <dbReference type="Google" id="ProtNLM"/>
    </source>
</evidence>
<dbReference type="InterPro" id="IPR029058">
    <property type="entry name" value="AB_hydrolase_fold"/>
</dbReference>
<feature type="region of interest" description="Disordered" evidence="1">
    <location>
        <begin position="54"/>
        <end position="78"/>
    </location>
</feature>
<name>A0ABN9RGK3_9DINO</name>